<dbReference type="Pfam" id="PF08327">
    <property type="entry name" value="AHSA1"/>
    <property type="match status" value="1"/>
</dbReference>
<keyword evidence="3" id="KW-0812">Transmembrane</keyword>
<sequence length="398" mass="44230">MALHNPNNWHWVNKDVAPWTKTYLQDSLSKISAEEDGVSAKVEKVLSMDGDVDVSQRKGKVITLYDVKLQLEYEGSSFPSLKRVFSFCKTKDEETVTGTITIPEVAHDTEEDEFVFEISVYSESSSKQPVKDLVRSKILPQLRVELAKLPKVLVTEHGKDIQHAPGSNPSSGFATPAYHPHKSPSPAAGTPKTTTTSTGKVSVNTTTVTASDEFRTTAEELYTTFTDPQRIAAFTRGPPRQFEGANVGGKFAIFDGNVTGEYVTLEPSKRVVQKWRLAQWPEGHFSTQEIVFDQNDVDSVTVMRVTWTGVPVGQEEVVQRNWDGYYVRSIKQTFGYSPPSSFATITTVPRDAPPPSFSTSSSSSNQFSLVTRLLMFFFVLLLGVGLARYSEILKFFQS</sequence>
<feature type="transmembrane region" description="Helical" evidence="3">
    <location>
        <begin position="369"/>
        <end position="389"/>
    </location>
</feature>
<dbReference type="OrthoDB" id="567237at2759"/>
<comment type="similarity">
    <text evidence="1">Belongs to the AHA1 family.</text>
</comment>
<evidence type="ECO:0000256" key="3">
    <source>
        <dbReference type="SAM" id="Phobius"/>
    </source>
</evidence>
<evidence type="ECO:0000313" key="6">
    <source>
        <dbReference type="Proteomes" id="UP000249363"/>
    </source>
</evidence>
<dbReference type="RefSeq" id="XP_040730259.1">
    <property type="nucleotide sequence ID" value="XM_040873825.1"/>
</dbReference>
<feature type="compositionally biased region" description="Low complexity" evidence="2">
    <location>
        <begin position="184"/>
        <end position="201"/>
    </location>
</feature>
<dbReference type="Pfam" id="PF09229">
    <property type="entry name" value="Aha1_N"/>
    <property type="match status" value="1"/>
</dbReference>
<dbReference type="STRING" id="1196081.A0A364KQA4"/>
<dbReference type="GO" id="GO:0001671">
    <property type="term" value="F:ATPase activator activity"/>
    <property type="evidence" value="ECO:0007669"/>
    <property type="project" value="InterPro"/>
</dbReference>
<name>A0A364KQA4_TALAM</name>
<dbReference type="SUPFAM" id="SSF103111">
    <property type="entry name" value="Activator of Hsp90 ATPase, Aha1"/>
    <property type="match status" value="1"/>
</dbReference>
<gene>
    <name evidence="5" type="ORF">BHQ10_001754</name>
</gene>
<dbReference type="Gene3D" id="3.15.10.20">
    <property type="entry name" value="Activator of Hsp90 ATPase Aha1, N-terminal domain"/>
    <property type="match status" value="1"/>
</dbReference>
<dbReference type="PANTHER" id="PTHR13009:SF22">
    <property type="entry name" value="LD43819P"/>
    <property type="match status" value="1"/>
</dbReference>
<comment type="caution">
    <text evidence="5">The sequence shown here is derived from an EMBL/GenBank/DDBJ whole genome shotgun (WGS) entry which is preliminary data.</text>
</comment>
<dbReference type="InterPro" id="IPR015310">
    <property type="entry name" value="AHSA1-like_N"/>
</dbReference>
<dbReference type="GO" id="GO:0051087">
    <property type="term" value="F:protein-folding chaperone binding"/>
    <property type="evidence" value="ECO:0007669"/>
    <property type="project" value="InterPro"/>
</dbReference>
<dbReference type="InterPro" id="IPR013538">
    <property type="entry name" value="ASHA1/2-like_C"/>
</dbReference>
<keyword evidence="3" id="KW-0472">Membrane</keyword>
<dbReference type="GO" id="GO:0005829">
    <property type="term" value="C:cytosol"/>
    <property type="evidence" value="ECO:0007669"/>
    <property type="project" value="TreeGrafter"/>
</dbReference>
<dbReference type="PANTHER" id="PTHR13009">
    <property type="entry name" value="HEAT SHOCK PROTEIN 90 HSP90 CO-CHAPERONE AHA-1"/>
    <property type="match status" value="1"/>
</dbReference>
<dbReference type="Gene3D" id="3.30.530.20">
    <property type="match status" value="1"/>
</dbReference>
<dbReference type="InterPro" id="IPR023393">
    <property type="entry name" value="START-like_dom_sf"/>
</dbReference>
<evidence type="ECO:0000313" key="5">
    <source>
        <dbReference type="EMBL" id="RAO65742.1"/>
    </source>
</evidence>
<protein>
    <recommendedName>
        <fullName evidence="4">Activator of Hsp90 ATPase AHSA1-like N-terminal domain-containing protein</fullName>
    </recommendedName>
</protein>
<organism evidence="5 6">
    <name type="scientific">Talaromyces amestolkiae</name>
    <dbReference type="NCBI Taxonomy" id="1196081"/>
    <lineage>
        <taxon>Eukaryota</taxon>
        <taxon>Fungi</taxon>
        <taxon>Dikarya</taxon>
        <taxon>Ascomycota</taxon>
        <taxon>Pezizomycotina</taxon>
        <taxon>Eurotiomycetes</taxon>
        <taxon>Eurotiomycetidae</taxon>
        <taxon>Eurotiales</taxon>
        <taxon>Trichocomaceae</taxon>
        <taxon>Talaromyces</taxon>
        <taxon>Talaromyces sect. Talaromyces</taxon>
    </lineage>
</organism>
<keyword evidence="3" id="KW-1133">Transmembrane helix</keyword>
<evidence type="ECO:0000259" key="4">
    <source>
        <dbReference type="SMART" id="SM01000"/>
    </source>
</evidence>
<dbReference type="GeneID" id="63790971"/>
<accession>A0A364KQA4</accession>
<dbReference type="SUPFAM" id="SSF55961">
    <property type="entry name" value="Bet v1-like"/>
    <property type="match status" value="1"/>
</dbReference>
<dbReference type="SMART" id="SM01000">
    <property type="entry name" value="Aha1_N"/>
    <property type="match status" value="1"/>
</dbReference>
<feature type="region of interest" description="Disordered" evidence="2">
    <location>
        <begin position="159"/>
        <end position="201"/>
    </location>
</feature>
<dbReference type="AlphaFoldDB" id="A0A364KQA4"/>
<proteinExistence type="inferred from homology"/>
<evidence type="ECO:0000256" key="2">
    <source>
        <dbReference type="SAM" id="MobiDB-lite"/>
    </source>
</evidence>
<dbReference type="InterPro" id="IPR036338">
    <property type="entry name" value="Aha1"/>
</dbReference>
<feature type="domain" description="Activator of Hsp90 ATPase AHSA1-like N-terminal" evidence="4">
    <location>
        <begin position="13"/>
        <end position="159"/>
    </location>
</feature>
<dbReference type="Proteomes" id="UP000249363">
    <property type="component" value="Unassembled WGS sequence"/>
</dbReference>
<dbReference type="CDD" id="cd08892">
    <property type="entry name" value="SRPBCC_Aha1"/>
    <property type="match status" value="1"/>
</dbReference>
<reference evidence="5 6" key="1">
    <citation type="journal article" date="2017" name="Biotechnol. Biofuels">
        <title>Differential beta-glucosidase expression as a function of carbon source availability in Talaromyces amestolkiae: a genomic and proteomic approach.</title>
        <authorList>
            <person name="de Eugenio L.I."/>
            <person name="Mendez-Liter J.A."/>
            <person name="Nieto-Dominguez M."/>
            <person name="Alonso L."/>
            <person name="Gil-Munoz J."/>
            <person name="Barriuso J."/>
            <person name="Prieto A."/>
            <person name="Martinez M.J."/>
        </authorList>
    </citation>
    <scope>NUCLEOTIDE SEQUENCE [LARGE SCALE GENOMIC DNA]</scope>
    <source>
        <strain evidence="5 6">CIB</strain>
    </source>
</reference>
<dbReference type="EMBL" id="MIKG01000002">
    <property type="protein sequence ID" value="RAO65742.1"/>
    <property type="molecule type" value="Genomic_DNA"/>
</dbReference>
<evidence type="ECO:0000256" key="1">
    <source>
        <dbReference type="ARBA" id="ARBA00006817"/>
    </source>
</evidence>
<dbReference type="GO" id="GO:0006457">
    <property type="term" value="P:protein folding"/>
    <property type="evidence" value="ECO:0007669"/>
    <property type="project" value="TreeGrafter"/>
</dbReference>
<keyword evidence="6" id="KW-1185">Reference proteome</keyword>